<keyword evidence="5" id="KW-0418">Kinase</keyword>
<dbReference type="InterPro" id="IPR000719">
    <property type="entry name" value="Prot_kinase_dom"/>
</dbReference>
<keyword evidence="5" id="KW-0808">Transferase</keyword>
<dbReference type="SUPFAM" id="SSF56112">
    <property type="entry name" value="Protein kinase-like (PK-like)"/>
    <property type="match status" value="1"/>
</dbReference>
<dbReference type="SMART" id="SM00220">
    <property type="entry name" value="S_TKc"/>
    <property type="match status" value="1"/>
</dbReference>
<comment type="similarity">
    <text evidence="5">Belongs to the protein kinase superfamily.</text>
</comment>
<dbReference type="GeneID" id="94827859"/>
<feature type="domain" description="Protein kinase" evidence="6">
    <location>
        <begin position="8"/>
        <end position="277"/>
    </location>
</feature>
<dbReference type="GO" id="GO:0004674">
    <property type="term" value="F:protein serine/threonine kinase activity"/>
    <property type="evidence" value="ECO:0007669"/>
    <property type="project" value="UniProtKB-KW"/>
</dbReference>
<evidence type="ECO:0000256" key="1">
    <source>
        <dbReference type="ARBA" id="ARBA00012513"/>
    </source>
</evidence>
<keyword evidence="5" id="KW-0723">Serine/threonine-protein kinase</keyword>
<evidence type="ECO:0000313" key="7">
    <source>
        <dbReference type="EMBL" id="OHT03720.1"/>
    </source>
</evidence>
<proteinExistence type="inferred from homology"/>
<evidence type="ECO:0000256" key="5">
    <source>
        <dbReference type="RuleBase" id="RU000304"/>
    </source>
</evidence>
<dbReference type="AlphaFoldDB" id="A0A1J4JZ10"/>
<dbReference type="OrthoDB" id="1932208at2759"/>
<dbReference type="PANTHER" id="PTHR11909">
    <property type="entry name" value="CASEIN KINASE-RELATED"/>
    <property type="match status" value="1"/>
</dbReference>
<dbReference type="InterPro" id="IPR008271">
    <property type="entry name" value="Ser/Thr_kinase_AS"/>
</dbReference>
<dbReference type="EMBL" id="MLAK01000816">
    <property type="protein sequence ID" value="OHT03720.1"/>
    <property type="molecule type" value="Genomic_DNA"/>
</dbReference>
<dbReference type="Pfam" id="PF00069">
    <property type="entry name" value="Pkinase"/>
    <property type="match status" value="1"/>
</dbReference>
<dbReference type="RefSeq" id="XP_068356856.1">
    <property type="nucleotide sequence ID" value="XM_068493155.1"/>
</dbReference>
<name>A0A1J4JZ10_9EUKA</name>
<protein>
    <recommendedName>
        <fullName evidence="1">non-specific serine/threonine protein kinase</fullName>
        <ecNumber evidence="1">2.7.11.1</ecNumber>
    </recommendedName>
</protein>
<dbReference type="PROSITE" id="PS00107">
    <property type="entry name" value="PROTEIN_KINASE_ATP"/>
    <property type="match status" value="1"/>
</dbReference>
<dbReference type="PROSITE" id="PS00108">
    <property type="entry name" value="PROTEIN_KINASE_ST"/>
    <property type="match status" value="1"/>
</dbReference>
<evidence type="ECO:0000256" key="4">
    <source>
        <dbReference type="PROSITE-ProRule" id="PRU10141"/>
    </source>
</evidence>
<dbReference type="InterPro" id="IPR017441">
    <property type="entry name" value="Protein_kinase_ATP_BS"/>
</dbReference>
<dbReference type="CDD" id="cd14016">
    <property type="entry name" value="STKc_CK1"/>
    <property type="match status" value="1"/>
</dbReference>
<dbReference type="Proteomes" id="UP000179807">
    <property type="component" value="Unassembled WGS sequence"/>
</dbReference>
<evidence type="ECO:0000256" key="3">
    <source>
        <dbReference type="ARBA" id="ARBA00022840"/>
    </source>
</evidence>
<sequence length="374" mass="43773">MNTVASRFELIKKIGEGSFGAIYECKHIVTQKKYVVKFEDPRICRQLLNEVKIYTALNGTPGIPTMHWEGTEHGYNVMVLDYLGKSLEDLLIQSEDKKMSLKSVLMIADQMISLVQYLHERNYIHRDIKPHNFLMGKGNGKCMLHMIDFGCAQKYRSGKTHIHIPYNENRELVGTARYVSINAHLGIEQSRRDDMECIGYTLIYLLKGSLPWQGIQCEDQKEKFKKIADEKMKTSYEALCEGLPPEFIEFFHIVRNLGFTERPPYEKIREMFRRRFISLKYTFDMKYDWTKTKMTRPSSFSAIKLFNPLIEEDQKLKTHISEVNQRKVPLPPLERKPLSQARATIRKRVIQHSAHDYRRSAPFKLGLELSIMKL</sequence>
<keyword evidence="8" id="KW-1185">Reference proteome</keyword>
<dbReference type="FunFam" id="1.10.510.10:FF:000596">
    <property type="entry name" value="CK1 family protein kinase"/>
    <property type="match status" value="1"/>
</dbReference>
<evidence type="ECO:0000313" key="8">
    <source>
        <dbReference type="Proteomes" id="UP000179807"/>
    </source>
</evidence>
<feature type="binding site" evidence="4">
    <location>
        <position position="37"/>
    </location>
    <ligand>
        <name>ATP</name>
        <dbReference type="ChEBI" id="CHEBI:30616"/>
    </ligand>
</feature>
<evidence type="ECO:0000256" key="2">
    <source>
        <dbReference type="ARBA" id="ARBA00022741"/>
    </source>
</evidence>
<dbReference type="EC" id="2.7.11.1" evidence="1"/>
<evidence type="ECO:0000259" key="6">
    <source>
        <dbReference type="PROSITE" id="PS50011"/>
    </source>
</evidence>
<keyword evidence="2 4" id="KW-0547">Nucleotide-binding</keyword>
<dbReference type="Gene3D" id="1.10.510.10">
    <property type="entry name" value="Transferase(Phosphotransferase) domain 1"/>
    <property type="match status" value="1"/>
</dbReference>
<gene>
    <name evidence="7" type="ORF">TRFO_06548</name>
</gene>
<dbReference type="InterPro" id="IPR050235">
    <property type="entry name" value="CK1_Ser-Thr_kinase"/>
</dbReference>
<dbReference type="GO" id="GO:0005524">
    <property type="term" value="F:ATP binding"/>
    <property type="evidence" value="ECO:0007669"/>
    <property type="project" value="UniProtKB-UniRule"/>
</dbReference>
<dbReference type="PROSITE" id="PS50011">
    <property type="entry name" value="PROTEIN_KINASE_DOM"/>
    <property type="match status" value="1"/>
</dbReference>
<keyword evidence="3 4" id="KW-0067">ATP-binding</keyword>
<organism evidence="7 8">
    <name type="scientific">Tritrichomonas foetus</name>
    <dbReference type="NCBI Taxonomy" id="1144522"/>
    <lineage>
        <taxon>Eukaryota</taxon>
        <taxon>Metamonada</taxon>
        <taxon>Parabasalia</taxon>
        <taxon>Tritrichomonadida</taxon>
        <taxon>Tritrichomonadidae</taxon>
        <taxon>Tritrichomonas</taxon>
    </lineage>
</organism>
<dbReference type="VEuPathDB" id="TrichDB:TRFO_06548"/>
<reference evidence="7" key="1">
    <citation type="submission" date="2016-10" db="EMBL/GenBank/DDBJ databases">
        <authorList>
            <person name="Benchimol M."/>
            <person name="Almeida L.G."/>
            <person name="Vasconcelos A.T."/>
            <person name="Perreira-Neves A."/>
            <person name="Rosa I.A."/>
            <person name="Tasca T."/>
            <person name="Bogo M.R."/>
            <person name="de Souza W."/>
        </authorList>
    </citation>
    <scope>NUCLEOTIDE SEQUENCE [LARGE SCALE GENOMIC DNA]</scope>
    <source>
        <strain evidence="7">K</strain>
    </source>
</reference>
<comment type="caution">
    <text evidence="7">The sequence shown here is derived from an EMBL/GenBank/DDBJ whole genome shotgun (WGS) entry which is preliminary data.</text>
</comment>
<accession>A0A1J4JZ10</accession>
<dbReference type="InterPro" id="IPR011009">
    <property type="entry name" value="Kinase-like_dom_sf"/>
</dbReference>